<dbReference type="InterPro" id="IPR041698">
    <property type="entry name" value="Methyltransf_25"/>
</dbReference>
<accession>A0A371JZL9</accession>
<protein>
    <submittedName>
        <fullName evidence="2">Class I SAM-dependent methyltransferase</fullName>
    </submittedName>
</protein>
<reference evidence="2 3" key="1">
    <citation type="submission" date="2018-08" db="EMBL/GenBank/DDBJ databases">
        <title>Lysobacter sp. zong2l5, whole genome shotgun sequence.</title>
        <authorList>
            <person name="Zhang X."/>
            <person name="Feng G."/>
            <person name="Zhu H."/>
        </authorList>
    </citation>
    <scope>NUCLEOTIDE SEQUENCE [LARGE SCALE GENOMIC DNA]</scope>
    <source>
        <strain evidence="3">zong2l5</strain>
    </source>
</reference>
<sequence length="257" mass="29258">MYNLDLIGKTVADYNAYAVDTEIAPNDLMNNQWYFEVGRSAVEVILAGMMASYVHRVDRVLDLPCGHGRVLRHLVRMFPHAQFHACDLDTDGVAYCAQRYNAVPVVSKPELTEVDFGTQFELIWVGSLFTHVAEEQTERWLAHLARFLAPNGIVVATMHGRWSEHVNRRSPYLGADRWPQVMAGYNARGYGYADYVQAESSQYVPGNYGISMAKPQAMMRLLEPIQGVRLFSYNERAWADHQDVIVYGRPSYDESWA</sequence>
<dbReference type="AlphaFoldDB" id="A0A371JZL9"/>
<keyword evidence="2" id="KW-0808">Transferase</keyword>
<evidence type="ECO:0000259" key="1">
    <source>
        <dbReference type="Pfam" id="PF13649"/>
    </source>
</evidence>
<gene>
    <name evidence="2" type="ORF">DX914_12720</name>
</gene>
<dbReference type="Proteomes" id="UP000264492">
    <property type="component" value="Unassembled WGS sequence"/>
</dbReference>
<organism evidence="2 3">
    <name type="scientific">Lysobacter silvisoli</name>
    <dbReference type="NCBI Taxonomy" id="2293254"/>
    <lineage>
        <taxon>Bacteria</taxon>
        <taxon>Pseudomonadati</taxon>
        <taxon>Pseudomonadota</taxon>
        <taxon>Gammaproteobacteria</taxon>
        <taxon>Lysobacterales</taxon>
        <taxon>Lysobacteraceae</taxon>
        <taxon>Lysobacter</taxon>
    </lineage>
</organism>
<dbReference type="Pfam" id="PF13649">
    <property type="entry name" value="Methyltransf_25"/>
    <property type="match status" value="1"/>
</dbReference>
<evidence type="ECO:0000313" key="2">
    <source>
        <dbReference type="EMBL" id="RDZ27119.1"/>
    </source>
</evidence>
<proteinExistence type="predicted"/>
<keyword evidence="3" id="KW-1185">Reference proteome</keyword>
<dbReference type="EMBL" id="QTSU01000002">
    <property type="protein sequence ID" value="RDZ27119.1"/>
    <property type="molecule type" value="Genomic_DNA"/>
</dbReference>
<evidence type="ECO:0000313" key="3">
    <source>
        <dbReference type="Proteomes" id="UP000264492"/>
    </source>
</evidence>
<name>A0A371JZL9_9GAMM</name>
<dbReference type="Gene3D" id="3.40.50.150">
    <property type="entry name" value="Vaccinia Virus protein VP39"/>
    <property type="match status" value="1"/>
</dbReference>
<dbReference type="SUPFAM" id="SSF53335">
    <property type="entry name" value="S-adenosyl-L-methionine-dependent methyltransferases"/>
    <property type="match status" value="1"/>
</dbReference>
<dbReference type="InterPro" id="IPR029063">
    <property type="entry name" value="SAM-dependent_MTases_sf"/>
</dbReference>
<dbReference type="OrthoDB" id="9076083at2"/>
<dbReference type="GO" id="GO:0032259">
    <property type="term" value="P:methylation"/>
    <property type="evidence" value="ECO:0007669"/>
    <property type="project" value="UniProtKB-KW"/>
</dbReference>
<comment type="caution">
    <text evidence="2">The sequence shown here is derived from an EMBL/GenBank/DDBJ whole genome shotgun (WGS) entry which is preliminary data.</text>
</comment>
<keyword evidence="2" id="KW-0489">Methyltransferase</keyword>
<dbReference type="CDD" id="cd02440">
    <property type="entry name" value="AdoMet_MTases"/>
    <property type="match status" value="1"/>
</dbReference>
<dbReference type="GO" id="GO:0008168">
    <property type="term" value="F:methyltransferase activity"/>
    <property type="evidence" value="ECO:0007669"/>
    <property type="project" value="UniProtKB-KW"/>
</dbReference>
<dbReference type="RefSeq" id="WP_115859496.1">
    <property type="nucleotide sequence ID" value="NZ_QTSU01000002.1"/>
</dbReference>
<feature type="domain" description="Methyltransferase" evidence="1">
    <location>
        <begin position="60"/>
        <end position="152"/>
    </location>
</feature>